<dbReference type="EMBL" id="JABXXR010000006">
    <property type="protein sequence ID" value="NVN39323.1"/>
    <property type="molecule type" value="Genomic_DNA"/>
</dbReference>
<evidence type="ECO:0000313" key="2">
    <source>
        <dbReference type="Proteomes" id="UP000585665"/>
    </source>
</evidence>
<accession>A0A850P8L5</accession>
<dbReference type="PANTHER" id="PTHR36573">
    <property type="entry name" value="INTERMEMBRANE PHOSPHOLIPID TRANSPORT SYSTEM BINDING PROTEIN MLAC"/>
    <property type="match status" value="1"/>
</dbReference>
<reference evidence="1 2" key="1">
    <citation type="submission" date="2020-06" db="EMBL/GenBank/DDBJ databases">
        <title>Description of novel acetic acid bacteria.</title>
        <authorList>
            <person name="Sombolestani A."/>
        </authorList>
    </citation>
    <scope>NUCLEOTIDE SEQUENCE [LARGE SCALE GENOMIC DNA]</scope>
    <source>
        <strain evidence="1 2">LMG 27010</strain>
    </source>
</reference>
<dbReference type="Pfam" id="PF05494">
    <property type="entry name" value="MlaC"/>
    <property type="match status" value="1"/>
</dbReference>
<dbReference type="RefSeq" id="WP_176612338.1">
    <property type="nucleotide sequence ID" value="NZ_JABXXR010000006.1"/>
</dbReference>
<evidence type="ECO:0000313" key="1">
    <source>
        <dbReference type="EMBL" id="NVN39323.1"/>
    </source>
</evidence>
<dbReference type="AlphaFoldDB" id="A0A850P8L5"/>
<dbReference type="InterPro" id="IPR042245">
    <property type="entry name" value="Tgt2/MlaC_sf"/>
</dbReference>
<comment type="caution">
    <text evidence="1">The sequence shown here is derived from an EMBL/GenBank/DDBJ whole genome shotgun (WGS) entry which is preliminary data.</text>
</comment>
<dbReference type="InterPro" id="IPR008869">
    <property type="entry name" value="MlaC/ttg2D"/>
</dbReference>
<name>A0A850P8L5_9PROT</name>
<keyword evidence="2" id="KW-1185">Reference proteome</keyword>
<dbReference type="Proteomes" id="UP000585665">
    <property type="component" value="Unassembled WGS sequence"/>
</dbReference>
<dbReference type="Gene3D" id="3.10.450.710">
    <property type="entry name" value="Tgt2/MlaC"/>
    <property type="match status" value="1"/>
</dbReference>
<protein>
    <submittedName>
        <fullName evidence="1">ABC transporter substrate-binding protein</fullName>
    </submittedName>
</protein>
<proteinExistence type="predicted"/>
<organism evidence="1 2">
    <name type="scientific">Ameyamaea chiangmaiensis</name>
    <dbReference type="NCBI Taxonomy" id="442969"/>
    <lineage>
        <taxon>Bacteria</taxon>
        <taxon>Pseudomonadati</taxon>
        <taxon>Pseudomonadota</taxon>
        <taxon>Alphaproteobacteria</taxon>
        <taxon>Acetobacterales</taxon>
        <taxon>Acetobacteraceae</taxon>
        <taxon>Ameyamaea</taxon>
    </lineage>
</organism>
<dbReference type="PANTHER" id="PTHR36573:SF1">
    <property type="entry name" value="INTERMEMBRANE PHOSPHOLIPID TRANSPORT SYSTEM BINDING PROTEIN MLAC"/>
    <property type="match status" value="1"/>
</dbReference>
<sequence length="211" mass="22527">MGSTFFRSVAFRRRALGLVVIGGLLAGGGAVPGHAASGSAHDFVQHFGDQLVAIINSKQSSSAKKAALEPLIQQNIDVDSIGRYCLGRYWKVATPDERAQFLQLFHKVMINAVSERMVGDYQGVTFTIGNTISQDGDELVDGVINRPGNPPANVQLEISTQSGSPKVVDLKGEGASLRLTQRGDYASYIAQNGGQVSALIKALQKQVSRND</sequence>
<gene>
    <name evidence="1" type="ORF">HUK82_01915</name>
</gene>